<protein>
    <recommendedName>
        <fullName evidence="10">AMP deaminase 2</fullName>
        <ecNumber evidence="4">3.5.4.6</ecNumber>
    </recommendedName>
    <alternativeName>
        <fullName evidence="11">AMP deaminase isoform L</fullName>
    </alternativeName>
</protein>
<comment type="caution">
    <text evidence="13">The sequence shown here is derived from an EMBL/GenBank/DDBJ whole genome shotgun (WGS) entry which is preliminary data.</text>
</comment>
<comment type="cofactor">
    <cofactor evidence="1">
        <name>Zn(2+)</name>
        <dbReference type="ChEBI" id="CHEBI:29105"/>
    </cofactor>
</comment>
<dbReference type="UniPathway" id="UPA00591">
    <property type="reaction ID" value="UER00663"/>
</dbReference>
<dbReference type="EMBL" id="BLKM01000192">
    <property type="protein sequence ID" value="GFG30018.1"/>
    <property type="molecule type" value="Genomic_DNA"/>
</dbReference>
<dbReference type="InterPro" id="IPR032466">
    <property type="entry name" value="Metal_Hydrolase"/>
</dbReference>
<evidence type="ECO:0000256" key="12">
    <source>
        <dbReference type="SAM" id="MobiDB-lite"/>
    </source>
</evidence>
<evidence type="ECO:0000256" key="4">
    <source>
        <dbReference type="ARBA" id="ARBA00012775"/>
    </source>
</evidence>
<comment type="pathway">
    <text evidence="2">Purine metabolism; IMP biosynthesis via salvage pathway; IMP from AMP: step 1/1.</text>
</comment>
<evidence type="ECO:0000256" key="5">
    <source>
        <dbReference type="ARBA" id="ARBA00022723"/>
    </source>
</evidence>
<feature type="non-terminal residue" evidence="13">
    <location>
        <position position="1"/>
    </location>
</feature>
<dbReference type="CDD" id="cd01319">
    <property type="entry name" value="AMPD"/>
    <property type="match status" value="1"/>
</dbReference>
<dbReference type="InterPro" id="IPR006650">
    <property type="entry name" value="A/AMP_deam_AS"/>
</dbReference>
<comment type="function">
    <text evidence="9">AMP deaminase plays a critical role in energy metabolism. Catalyzes the deamination of AMP to IMP and plays an important role in the purine nucleotide cycle.</text>
</comment>
<evidence type="ECO:0000256" key="10">
    <source>
        <dbReference type="ARBA" id="ARBA00068747"/>
    </source>
</evidence>
<reference evidence="14" key="1">
    <citation type="submission" date="2020-01" db="EMBL/GenBank/DDBJ databases">
        <title>Draft genome sequence of the Termite Coptotermes fromosanus.</title>
        <authorList>
            <person name="Itakura S."/>
            <person name="Yosikawa Y."/>
            <person name="Umezawa K."/>
        </authorList>
    </citation>
    <scope>NUCLEOTIDE SEQUENCE [LARGE SCALE GENOMIC DNA]</scope>
</reference>
<dbReference type="GO" id="GO:0046033">
    <property type="term" value="P:AMP metabolic process"/>
    <property type="evidence" value="ECO:0007669"/>
    <property type="project" value="TreeGrafter"/>
</dbReference>
<keyword evidence="14" id="KW-1185">Reference proteome</keyword>
<evidence type="ECO:0000256" key="3">
    <source>
        <dbReference type="ARBA" id="ARBA00006676"/>
    </source>
</evidence>
<evidence type="ECO:0000313" key="14">
    <source>
        <dbReference type="Proteomes" id="UP000502823"/>
    </source>
</evidence>
<organism evidence="13 14">
    <name type="scientific">Coptotermes formosanus</name>
    <name type="common">Formosan subterranean termite</name>
    <dbReference type="NCBI Taxonomy" id="36987"/>
    <lineage>
        <taxon>Eukaryota</taxon>
        <taxon>Metazoa</taxon>
        <taxon>Ecdysozoa</taxon>
        <taxon>Arthropoda</taxon>
        <taxon>Hexapoda</taxon>
        <taxon>Insecta</taxon>
        <taxon>Pterygota</taxon>
        <taxon>Neoptera</taxon>
        <taxon>Polyneoptera</taxon>
        <taxon>Dictyoptera</taxon>
        <taxon>Blattodea</taxon>
        <taxon>Blattoidea</taxon>
        <taxon>Termitoidae</taxon>
        <taxon>Rhinotermitidae</taxon>
        <taxon>Coptotermes</taxon>
    </lineage>
</organism>
<keyword evidence="5" id="KW-0479">Metal-binding</keyword>
<dbReference type="InterPro" id="IPR006329">
    <property type="entry name" value="AMPD"/>
</dbReference>
<dbReference type="OrthoDB" id="1723809at2759"/>
<keyword evidence="6" id="KW-0378">Hydrolase</keyword>
<dbReference type="PANTHER" id="PTHR11359:SF0">
    <property type="entry name" value="AMP DEAMINASE"/>
    <property type="match status" value="1"/>
</dbReference>
<name>A0A6L2PHU4_COPFO</name>
<comment type="similarity">
    <text evidence="3">Belongs to the metallo-dependent hydrolases superfamily. Adenosine and AMP deaminases family.</text>
</comment>
<sequence>VAKDLEDRRSHYEPSIGAVPDEGEHTFKLEEHDFVPHFQRVSVSGEDTSGVPYEDLEQAARLLVQALHVRERYMAISHQTFPSITSRFLRSVDSGAPHLLEHIQHEDRKTIEGKKNKLNCYSRLSPPCLSADHPVHAPSSKGNPWECEFVPDKGYLLRPVNGVYHVYKDQTALDNDEPCNFPYPDLYTFLADVNRLCAMIADGPLKSFCYRRLSCLSSKFQLHVLLNELRELASQKAVPHRDFYNIRKVDTHIHAASCMNQKHLLRFIKKTLKNHADEVVTNDKGHNMTLREVFQSMNLTSYDLTVDMLDVHADRNTFHRFDKFNAKYNPIGASRLREVFLKTDNYLNGSYFARIIKEVASDLEESKYQNAELRLSVYGKHPEEWDKLAKWAIDGDVHSDNVRWLIQIPRLFDIFKSNKLMDNFQEFLTNIFLPLFEVTNNPKSHPELHMFLQYVVGFDSVDDESKPENPLFDKDVTPPEQWCDEENPAYAYYQYYMYANLTVLNHFRREQGLNTFVLRPHCGEAGPIQHLICGFMMAENISHGLLLRKVPVLQYLYYLAQIGIAMSPLSNNSLFLNYHRNPLPEYLARGLCVSLSTDDPLQFHFTKEPLMEEYSIAAQVWKLSSCDMCELARNSVLMSGFPHKMKQYWLGPNYTKEGVAGNDITRTNVPDIRVAYRYETLVDELSNIFKAVEKESGRVSPMVLYKDWSFFSFNKVCNTSMLPPFLMW</sequence>
<dbReference type="FunFam" id="3.20.20.140:FF:000035">
    <property type="entry name" value="Probable amp deaminase"/>
    <property type="match status" value="1"/>
</dbReference>
<dbReference type="FunCoup" id="A0A6L2PHU4">
    <property type="interactions" value="1532"/>
</dbReference>
<keyword evidence="8" id="KW-0546">Nucleotide metabolism</keyword>
<keyword evidence="7" id="KW-0862">Zinc</keyword>
<evidence type="ECO:0000256" key="6">
    <source>
        <dbReference type="ARBA" id="ARBA00022801"/>
    </source>
</evidence>
<proteinExistence type="inferred from homology"/>
<evidence type="ECO:0000256" key="8">
    <source>
        <dbReference type="ARBA" id="ARBA00023080"/>
    </source>
</evidence>
<accession>A0A6L2PHU4</accession>
<dbReference type="Proteomes" id="UP000502823">
    <property type="component" value="Unassembled WGS sequence"/>
</dbReference>
<dbReference type="GO" id="GO:0046872">
    <property type="term" value="F:metal ion binding"/>
    <property type="evidence" value="ECO:0007669"/>
    <property type="project" value="UniProtKB-KW"/>
</dbReference>
<gene>
    <name evidence="13" type="ORF">Cfor_00610</name>
</gene>
<dbReference type="AlphaFoldDB" id="A0A6L2PHU4"/>
<dbReference type="EC" id="3.5.4.6" evidence="4"/>
<dbReference type="SUPFAM" id="SSF51556">
    <property type="entry name" value="Metallo-dependent hydrolases"/>
    <property type="match status" value="1"/>
</dbReference>
<dbReference type="FunFam" id="4.10.800.20:FF:000001">
    <property type="entry name" value="AMP deaminase"/>
    <property type="match status" value="1"/>
</dbReference>
<feature type="compositionally biased region" description="Basic and acidic residues" evidence="12">
    <location>
        <begin position="1"/>
        <end position="12"/>
    </location>
</feature>
<dbReference type="NCBIfam" id="TIGR01429">
    <property type="entry name" value="AMP_deaminase"/>
    <property type="match status" value="1"/>
</dbReference>
<dbReference type="GO" id="GO:0003876">
    <property type="term" value="F:AMP deaminase activity"/>
    <property type="evidence" value="ECO:0007669"/>
    <property type="project" value="UniProtKB-EC"/>
</dbReference>
<dbReference type="GO" id="GO:0005829">
    <property type="term" value="C:cytosol"/>
    <property type="evidence" value="ECO:0007669"/>
    <property type="project" value="TreeGrafter"/>
</dbReference>
<evidence type="ECO:0000256" key="9">
    <source>
        <dbReference type="ARBA" id="ARBA00054146"/>
    </source>
</evidence>
<evidence type="ECO:0000256" key="2">
    <source>
        <dbReference type="ARBA" id="ARBA00004955"/>
    </source>
</evidence>
<evidence type="ECO:0000256" key="11">
    <source>
        <dbReference type="ARBA" id="ARBA00079810"/>
    </source>
</evidence>
<dbReference type="PANTHER" id="PTHR11359">
    <property type="entry name" value="AMP DEAMINASE"/>
    <property type="match status" value="1"/>
</dbReference>
<dbReference type="Pfam" id="PF19326">
    <property type="entry name" value="AMP_deaminase"/>
    <property type="match status" value="1"/>
</dbReference>
<dbReference type="GO" id="GO:0032264">
    <property type="term" value="P:IMP salvage"/>
    <property type="evidence" value="ECO:0007669"/>
    <property type="project" value="UniProtKB-UniPathway"/>
</dbReference>
<dbReference type="InParanoid" id="A0A6L2PHU4"/>
<dbReference type="PIRSF" id="PIRSF001251">
    <property type="entry name" value="AMP_deaminase_met"/>
    <property type="match status" value="1"/>
</dbReference>
<dbReference type="Gene3D" id="3.20.20.140">
    <property type="entry name" value="Metal-dependent hydrolases"/>
    <property type="match status" value="1"/>
</dbReference>
<evidence type="ECO:0000256" key="1">
    <source>
        <dbReference type="ARBA" id="ARBA00001947"/>
    </source>
</evidence>
<feature type="region of interest" description="Disordered" evidence="12">
    <location>
        <begin position="1"/>
        <end position="21"/>
    </location>
</feature>
<evidence type="ECO:0000256" key="7">
    <source>
        <dbReference type="ARBA" id="ARBA00022833"/>
    </source>
</evidence>
<dbReference type="Gene3D" id="4.10.800.20">
    <property type="match status" value="1"/>
</dbReference>
<evidence type="ECO:0000313" key="13">
    <source>
        <dbReference type="EMBL" id="GFG30018.1"/>
    </source>
</evidence>
<dbReference type="PROSITE" id="PS00485">
    <property type="entry name" value="A_DEAMINASE"/>
    <property type="match status" value="1"/>
</dbReference>